<dbReference type="Proteomes" id="UP000632377">
    <property type="component" value="Unassembled WGS sequence"/>
</dbReference>
<keyword evidence="3" id="KW-1185">Reference proteome</keyword>
<name>A0ABS1TDM1_9CLOT</name>
<evidence type="ECO:0008006" key="4">
    <source>
        <dbReference type="Google" id="ProtNLM"/>
    </source>
</evidence>
<dbReference type="Gene3D" id="2.170.120.30">
    <property type="match status" value="2"/>
</dbReference>
<keyword evidence="1" id="KW-0812">Transmembrane</keyword>
<proteinExistence type="predicted"/>
<protein>
    <recommendedName>
        <fullName evidence="4">YbbR domain-containing protein</fullName>
    </recommendedName>
</protein>
<accession>A0ABS1TDM1</accession>
<feature type="transmembrane region" description="Helical" evidence="1">
    <location>
        <begin position="7"/>
        <end position="24"/>
    </location>
</feature>
<evidence type="ECO:0000256" key="1">
    <source>
        <dbReference type="SAM" id="Phobius"/>
    </source>
</evidence>
<dbReference type="EMBL" id="JAESWC010000002">
    <property type="protein sequence ID" value="MBL4936083.1"/>
    <property type="molecule type" value="Genomic_DNA"/>
</dbReference>
<dbReference type="InterPro" id="IPR053154">
    <property type="entry name" value="c-di-AMP_regulator"/>
</dbReference>
<dbReference type="PANTHER" id="PTHR37804">
    <property type="entry name" value="CDAA REGULATORY PROTEIN CDAR"/>
    <property type="match status" value="1"/>
</dbReference>
<dbReference type="Pfam" id="PF07949">
    <property type="entry name" value="YbbR"/>
    <property type="match status" value="3"/>
</dbReference>
<dbReference type="InterPro" id="IPR012505">
    <property type="entry name" value="YbbR"/>
</dbReference>
<dbReference type="RefSeq" id="WP_202748659.1">
    <property type="nucleotide sequence ID" value="NZ_JAESWC010000002.1"/>
</dbReference>
<keyword evidence="1" id="KW-0472">Membrane</keyword>
<reference evidence="2 3" key="1">
    <citation type="submission" date="2021-01" db="EMBL/GenBank/DDBJ databases">
        <title>Genome public.</title>
        <authorList>
            <person name="Liu C."/>
            <person name="Sun Q."/>
        </authorList>
    </citation>
    <scope>NUCLEOTIDE SEQUENCE [LARGE SCALE GENOMIC DNA]</scope>
    <source>
        <strain evidence="2 3">YIM B02515</strain>
    </source>
</reference>
<sequence length="416" mass="44768">MDKKNTWLIKICCVIAAFSLWLYTSNLEGSQVPQQVTVQVTLQGLDNVTEQKLKVLPPAKPYTVTLKVTGSLTDVQLGKEQFKAVADLSEWVFTKGERDIPVRIERQPANVTILNSSILSIRVAFDDLKQKNLPIKISTDGSKVKEGYFALTQNITPSDVVVSGAAKFVDQVTSVGVSLDLKNADKDLNLKLPLKALDSSGREVKNVDISPDTVDISIPVKKTKTVGINVVTKGNLGKDYSLKTIVTQPDKIDIAGGDAVNNITVLNTEPVDLSTLSPNKTITAKLVVPDGISLINSDGTVKIKATMDKIIQNNYTSDIQIKGVNEAFTATLDNSKLTLTLSGPDTIISTIKNENINANIDVSTLTAEGEYSVKVNYTIPDGASKVSANLENVKVTLKKKASTPTTTQPTNTNGGQ</sequence>
<evidence type="ECO:0000313" key="3">
    <source>
        <dbReference type="Proteomes" id="UP000632377"/>
    </source>
</evidence>
<comment type="caution">
    <text evidence="2">The sequence shown here is derived from an EMBL/GenBank/DDBJ whole genome shotgun (WGS) entry which is preliminary data.</text>
</comment>
<organism evidence="2 3">
    <name type="scientific">Clostridium rhizosphaerae</name>
    <dbReference type="NCBI Taxonomy" id="2803861"/>
    <lineage>
        <taxon>Bacteria</taxon>
        <taxon>Bacillati</taxon>
        <taxon>Bacillota</taxon>
        <taxon>Clostridia</taxon>
        <taxon>Eubacteriales</taxon>
        <taxon>Clostridiaceae</taxon>
        <taxon>Clostridium</taxon>
    </lineage>
</organism>
<gene>
    <name evidence="2" type="ORF">JK636_09940</name>
</gene>
<dbReference type="Gene3D" id="2.170.120.40">
    <property type="entry name" value="YbbR-like domain"/>
    <property type="match status" value="2"/>
</dbReference>
<dbReference type="PANTHER" id="PTHR37804:SF1">
    <property type="entry name" value="CDAA REGULATORY PROTEIN CDAR"/>
    <property type="match status" value="1"/>
</dbReference>
<evidence type="ECO:0000313" key="2">
    <source>
        <dbReference type="EMBL" id="MBL4936083.1"/>
    </source>
</evidence>
<keyword evidence="1" id="KW-1133">Transmembrane helix</keyword>